<dbReference type="AlphaFoldDB" id="A0A164LAY8"/>
<dbReference type="Pfam" id="PF02945">
    <property type="entry name" value="Endonuclease_7"/>
    <property type="match status" value="1"/>
</dbReference>
<dbReference type="EMBL" id="LWGR01000009">
    <property type="protein sequence ID" value="KZM72205.1"/>
    <property type="molecule type" value="Genomic_DNA"/>
</dbReference>
<evidence type="ECO:0008006" key="3">
    <source>
        <dbReference type="Google" id="ProtNLM"/>
    </source>
</evidence>
<sequence>MTPQFQTCSGCLKNKPTGHFHRNPSKRLGIERQCRDCAADRKLRGRYGINRDRYMQLLDDQGGVCAICETDDAALVVDHQHGGTGQVRGLLCHGCNTGLGLLKDDPATLHRAAEYLESRSQAA</sequence>
<comment type="caution">
    <text evidence="1">The sequence shown here is derived from an EMBL/GenBank/DDBJ whole genome shotgun (WGS) entry which is preliminary data.</text>
</comment>
<dbReference type="OrthoDB" id="581550at2"/>
<dbReference type="SUPFAM" id="SSF54060">
    <property type="entry name" value="His-Me finger endonucleases"/>
    <property type="match status" value="1"/>
</dbReference>
<dbReference type="Proteomes" id="UP000076512">
    <property type="component" value="Unassembled WGS sequence"/>
</dbReference>
<dbReference type="STRING" id="455432.AWN90_36625"/>
<dbReference type="InterPro" id="IPR044925">
    <property type="entry name" value="His-Me_finger_sf"/>
</dbReference>
<evidence type="ECO:0000313" key="2">
    <source>
        <dbReference type="Proteomes" id="UP000076512"/>
    </source>
</evidence>
<dbReference type="InterPro" id="IPR038563">
    <property type="entry name" value="Endonuclease_7_sf"/>
</dbReference>
<protein>
    <recommendedName>
        <fullName evidence="3">Recombination endonuclease VII</fullName>
    </recommendedName>
</protein>
<dbReference type="Gene3D" id="3.40.1800.10">
    <property type="entry name" value="His-Me finger endonucleases"/>
    <property type="match status" value="1"/>
</dbReference>
<organism evidence="1 2">
    <name type="scientific">Nocardia terpenica</name>
    <dbReference type="NCBI Taxonomy" id="455432"/>
    <lineage>
        <taxon>Bacteria</taxon>
        <taxon>Bacillati</taxon>
        <taxon>Actinomycetota</taxon>
        <taxon>Actinomycetes</taxon>
        <taxon>Mycobacteriales</taxon>
        <taxon>Nocardiaceae</taxon>
        <taxon>Nocardia</taxon>
    </lineage>
</organism>
<accession>A0A164LAY8</accession>
<keyword evidence="2" id="KW-1185">Reference proteome</keyword>
<dbReference type="InterPro" id="IPR004211">
    <property type="entry name" value="Endonuclease_7"/>
</dbReference>
<reference evidence="1 2" key="1">
    <citation type="submission" date="2016-04" db="EMBL/GenBank/DDBJ databases">
        <authorList>
            <person name="Evans L.H."/>
            <person name="Alamgir A."/>
            <person name="Owens N."/>
            <person name="Weber N.D."/>
            <person name="Virtaneva K."/>
            <person name="Barbian K."/>
            <person name="Babar A."/>
            <person name="Rosenke K."/>
        </authorList>
    </citation>
    <scope>NUCLEOTIDE SEQUENCE [LARGE SCALE GENOMIC DNA]</scope>
    <source>
        <strain evidence="1 2">IFM 0406</strain>
    </source>
</reference>
<proteinExistence type="predicted"/>
<evidence type="ECO:0000313" key="1">
    <source>
        <dbReference type="EMBL" id="KZM72205.1"/>
    </source>
</evidence>
<gene>
    <name evidence="1" type="ORF">AWN90_36625</name>
</gene>
<dbReference type="RefSeq" id="WP_067592562.1">
    <property type="nucleotide sequence ID" value="NZ_JABMCZ010000001.1"/>
</dbReference>
<name>A0A164LAY8_9NOCA</name>